<evidence type="ECO:0008006" key="3">
    <source>
        <dbReference type="Google" id="ProtNLM"/>
    </source>
</evidence>
<proteinExistence type="predicted"/>
<dbReference type="AlphaFoldDB" id="A0A7J6W7E7"/>
<dbReference type="Proteomes" id="UP000554482">
    <property type="component" value="Unassembled WGS sequence"/>
</dbReference>
<keyword evidence="2" id="KW-1185">Reference proteome</keyword>
<dbReference type="EMBL" id="JABWDY010021621">
    <property type="protein sequence ID" value="KAF5192275.1"/>
    <property type="molecule type" value="Genomic_DNA"/>
</dbReference>
<evidence type="ECO:0000313" key="2">
    <source>
        <dbReference type="Proteomes" id="UP000554482"/>
    </source>
</evidence>
<organism evidence="1 2">
    <name type="scientific">Thalictrum thalictroides</name>
    <name type="common">Rue-anemone</name>
    <name type="synonym">Anemone thalictroides</name>
    <dbReference type="NCBI Taxonomy" id="46969"/>
    <lineage>
        <taxon>Eukaryota</taxon>
        <taxon>Viridiplantae</taxon>
        <taxon>Streptophyta</taxon>
        <taxon>Embryophyta</taxon>
        <taxon>Tracheophyta</taxon>
        <taxon>Spermatophyta</taxon>
        <taxon>Magnoliopsida</taxon>
        <taxon>Ranunculales</taxon>
        <taxon>Ranunculaceae</taxon>
        <taxon>Thalictroideae</taxon>
        <taxon>Thalictrum</taxon>
    </lineage>
</organism>
<accession>A0A7J6W7E7</accession>
<evidence type="ECO:0000313" key="1">
    <source>
        <dbReference type="EMBL" id="KAF5192275.1"/>
    </source>
</evidence>
<name>A0A7J6W7E7_THATH</name>
<gene>
    <name evidence="1" type="ORF">FRX31_018140</name>
</gene>
<sequence>MSTFRRAVVVDKKKFDLSFNRRWRRLECVGLTERWNGKVFKAECSEEGGKWLGGLLIRLGEGSIFRSLPRFQSKGEVIRAIRKWNAHGEYIQFVFGAEESTTRSQVICVPQGRNGKHWLTVGENLYSLLGVIKKMGQTQDQVESTTTIIAVPQVRRTTISSVRGMGEEQPVIISAWPKPYMSWSSKTNTVEVLSKGVPFGAAWWSSVVLCSGSLSTDCWAEVEDKIKEKFGMREFKNLSDQKAAIFLHSDEDAARLSLMPQLCLGGVVFTFAMWKPECGSLSHISGKDWCLNLIGFPLHLKTEDCIRSVAGVLGKVLEVDLESISMESMKVRVQIHRDNIFDLPRCVSLVENEVVFPIMIEIESPDSKWVDEGLCYFSGSKNLYSKEEEEGSTVLVRKAEQITREGHNSNYTDCVSVDGTGVGEIVAVQPCAMLEIQNLNQTVVDEVSLVQSHGPSLKPIEVLEVPLENLIESPLGMDHITESQKVMDAPNSYTSPAELVGLVAGVGIRSSSDANGSRSLLDLCSAHVDGSSLQVKKKLKVERKAKSWTCLFAHKSAKAWFSGKRRKRSKGKKKKKINSNDVCQFDLDSCTDLCGEISDISVPSRAFKDESSCVQATIDNQLIGFGEKEIATGSLESQGSVPPGFEEVVSKEIVVHESGVETQNEARINMLSCLRNCRTEHEVRVWSKHLAIPLAPMIGVSKRVDGTYGEEDFIKIVLNQKKKSNVGIVASND</sequence>
<comment type="caution">
    <text evidence="1">The sequence shown here is derived from an EMBL/GenBank/DDBJ whole genome shotgun (WGS) entry which is preliminary data.</text>
</comment>
<protein>
    <recommendedName>
        <fullName evidence="3">DUF4283 domain-containing protein</fullName>
    </recommendedName>
</protein>
<reference evidence="1 2" key="1">
    <citation type="submission" date="2020-06" db="EMBL/GenBank/DDBJ databases">
        <title>Transcriptomic and genomic resources for Thalictrum thalictroides and T. hernandezii: Facilitating candidate gene discovery in an emerging model plant lineage.</title>
        <authorList>
            <person name="Arias T."/>
            <person name="Riano-Pachon D.M."/>
            <person name="Di Stilio V.S."/>
        </authorList>
    </citation>
    <scope>NUCLEOTIDE SEQUENCE [LARGE SCALE GENOMIC DNA]</scope>
    <source>
        <strain evidence="2">cv. WT478/WT964</strain>
        <tissue evidence="1">Leaves</tissue>
    </source>
</reference>